<feature type="region of interest" description="Disordered" evidence="1">
    <location>
        <begin position="69"/>
        <end position="106"/>
    </location>
</feature>
<evidence type="ECO:0000256" key="1">
    <source>
        <dbReference type="SAM" id="MobiDB-lite"/>
    </source>
</evidence>
<sequence>MMLRDFLTRWWDWRPTWKAVLFYTAVTLAITAVSGRPAWSVGAIVIVVAAAMSAALAYVELYNSMTAPEDVDEDTEESAEAPAGGAFAVAPTPDPARHIDLRKEQP</sequence>
<organism evidence="3 4">
    <name type="scientific">Streptosporangium vulgare</name>
    <dbReference type="NCBI Taxonomy" id="46190"/>
    <lineage>
        <taxon>Bacteria</taxon>
        <taxon>Bacillati</taxon>
        <taxon>Actinomycetota</taxon>
        <taxon>Actinomycetes</taxon>
        <taxon>Streptosporangiales</taxon>
        <taxon>Streptosporangiaceae</taxon>
        <taxon>Streptosporangium</taxon>
    </lineage>
</organism>
<keyword evidence="2" id="KW-1133">Transmembrane helix</keyword>
<keyword evidence="2" id="KW-0812">Transmembrane</keyword>
<feature type="compositionally biased region" description="Low complexity" evidence="1">
    <location>
        <begin position="80"/>
        <end position="91"/>
    </location>
</feature>
<reference evidence="3 4" key="1">
    <citation type="submission" date="2024-09" db="EMBL/GenBank/DDBJ databases">
        <authorList>
            <person name="Sun Q."/>
            <person name="Mori K."/>
        </authorList>
    </citation>
    <scope>NUCLEOTIDE SEQUENCE [LARGE SCALE GENOMIC DNA]</scope>
    <source>
        <strain evidence="3 4">JCM 3028</strain>
    </source>
</reference>
<feature type="compositionally biased region" description="Acidic residues" evidence="1">
    <location>
        <begin position="69"/>
        <end position="79"/>
    </location>
</feature>
<dbReference type="EMBL" id="JBHMBS010000031">
    <property type="protein sequence ID" value="MFB9681182.1"/>
    <property type="molecule type" value="Genomic_DNA"/>
</dbReference>
<evidence type="ECO:0000313" key="3">
    <source>
        <dbReference type="EMBL" id="MFB9681182.1"/>
    </source>
</evidence>
<accession>A0ABV5TQ92</accession>
<feature type="compositionally biased region" description="Basic and acidic residues" evidence="1">
    <location>
        <begin position="95"/>
        <end position="106"/>
    </location>
</feature>
<name>A0ABV5TQ92_9ACTN</name>
<protein>
    <submittedName>
        <fullName evidence="3">Uncharacterized protein</fullName>
    </submittedName>
</protein>
<keyword evidence="2" id="KW-0472">Membrane</keyword>
<evidence type="ECO:0000256" key="2">
    <source>
        <dbReference type="SAM" id="Phobius"/>
    </source>
</evidence>
<evidence type="ECO:0000313" key="4">
    <source>
        <dbReference type="Proteomes" id="UP001589610"/>
    </source>
</evidence>
<comment type="caution">
    <text evidence="3">The sequence shown here is derived from an EMBL/GenBank/DDBJ whole genome shotgun (WGS) entry which is preliminary data.</text>
</comment>
<dbReference type="RefSeq" id="WP_344747119.1">
    <property type="nucleotide sequence ID" value="NZ_BAAAWW010000117.1"/>
</dbReference>
<feature type="transmembrane region" description="Helical" evidence="2">
    <location>
        <begin position="16"/>
        <end position="33"/>
    </location>
</feature>
<keyword evidence="4" id="KW-1185">Reference proteome</keyword>
<feature type="transmembrane region" description="Helical" evidence="2">
    <location>
        <begin position="39"/>
        <end position="59"/>
    </location>
</feature>
<gene>
    <name evidence="3" type="ORF">ACFFRH_37380</name>
</gene>
<dbReference type="Proteomes" id="UP001589610">
    <property type="component" value="Unassembled WGS sequence"/>
</dbReference>
<proteinExistence type="predicted"/>